<feature type="domain" description="MucB/RseB N-terminal" evidence="5">
    <location>
        <begin position="57"/>
        <end position="229"/>
    </location>
</feature>
<dbReference type="PANTHER" id="PTHR38782:SF1">
    <property type="entry name" value="SIGMA-E FACTOR REGULATORY PROTEIN RSEB"/>
    <property type="match status" value="1"/>
</dbReference>
<dbReference type="EMBL" id="PDNW01000001">
    <property type="protein sequence ID" value="PLC51727.1"/>
    <property type="molecule type" value="Genomic_DNA"/>
</dbReference>
<keyword evidence="8" id="KW-1185">Reference proteome</keyword>
<evidence type="ECO:0000313" key="7">
    <source>
        <dbReference type="EMBL" id="PLC51727.1"/>
    </source>
</evidence>
<keyword evidence="3" id="KW-0732">Signal</keyword>
<evidence type="ECO:0000256" key="4">
    <source>
        <dbReference type="ARBA" id="ARBA00022764"/>
    </source>
</evidence>
<accession>A0A2N4U9Q7</accession>
<dbReference type="Proteomes" id="UP000234190">
    <property type="component" value="Unassembled WGS sequence"/>
</dbReference>
<dbReference type="Gene3D" id="2.50.20.10">
    <property type="entry name" value="Lipoprotein localisation LolA/LolB/LppX"/>
    <property type="match status" value="1"/>
</dbReference>
<dbReference type="InterPro" id="IPR033434">
    <property type="entry name" value="MucB/RseB_N"/>
</dbReference>
<keyword evidence="4" id="KW-0574">Periplasm</keyword>
<evidence type="ECO:0000313" key="8">
    <source>
        <dbReference type="Proteomes" id="UP000234190"/>
    </source>
</evidence>
<evidence type="ECO:0000256" key="1">
    <source>
        <dbReference type="ARBA" id="ARBA00004418"/>
    </source>
</evidence>
<evidence type="ECO:0000259" key="6">
    <source>
        <dbReference type="Pfam" id="PF17188"/>
    </source>
</evidence>
<dbReference type="AlphaFoldDB" id="A0A2N4U9Q7"/>
<proteinExistence type="inferred from homology"/>
<comment type="caution">
    <text evidence="7">The sequence shown here is derived from an EMBL/GenBank/DDBJ whole genome shotgun (WGS) entry which is preliminary data.</text>
</comment>
<evidence type="ECO:0000256" key="3">
    <source>
        <dbReference type="ARBA" id="ARBA00022729"/>
    </source>
</evidence>
<dbReference type="Pfam" id="PF03888">
    <property type="entry name" value="MucB_RseB"/>
    <property type="match status" value="1"/>
</dbReference>
<evidence type="ECO:0000259" key="5">
    <source>
        <dbReference type="Pfam" id="PF03888"/>
    </source>
</evidence>
<dbReference type="InterPro" id="IPR033436">
    <property type="entry name" value="MucB/RseB_C"/>
</dbReference>
<dbReference type="OrthoDB" id="7067274at2"/>
<gene>
    <name evidence="7" type="ORF">CR159_01495</name>
</gene>
<dbReference type="CDD" id="cd16327">
    <property type="entry name" value="RseB"/>
    <property type="match status" value="1"/>
</dbReference>
<name>A0A2N4U9Q7_9BURK</name>
<protein>
    <submittedName>
        <fullName evidence="7">Siderophore-interacting protein</fullName>
    </submittedName>
</protein>
<sequence length="353" mass="38958">MAVVGQTSTRFPQNGISQRMGANLVCYLLVLTATVVLARPGQAAGSPQSLPADPGIVLLQKVQAAARELDYSGVYTYQQGTMMVSSRVVHIVDGTGERERIEMLDGPPREYVRHNDITQCLIPEKKLIILERRRGDRFPGMLLDDGKSIPANYVIKISESHNRIAGRECTIVELVPKDQQRYGYRICTDSKTNLLLKAQTVDSDQAVIDQISFNSLQVGDKVASQDLASSWNTRGWEIVETPMKSVNLAKDGWRIPVPPGFHALTQVSRPMKAGRKVSQLVVSDGIAAISVFIEPFDDAHDNPLAKGAMRRGAMNVFRTRIDDYWLTALGEVPAQTLRDIAERTEYVPAAGNK</sequence>
<dbReference type="RefSeq" id="WP_102072214.1">
    <property type="nucleotide sequence ID" value="NZ_PDNW01000001.1"/>
</dbReference>
<dbReference type="Pfam" id="PF17188">
    <property type="entry name" value="MucB_RseB_C"/>
    <property type="match status" value="1"/>
</dbReference>
<dbReference type="GO" id="GO:0030288">
    <property type="term" value="C:outer membrane-bounded periplasmic space"/>
    <property type="evidence" value="ECO:0007669"/>
    <property type="project" value="TreeGrafter"/>
</dbReference>
<dbReference type="PANTHER" id="PTHR38782">
    <property type="match status" value="1"/>
</dbReference>
<organism evidence="7 8">
    <name type="scientific">Pollutimonas subterranea</name>
    <dbReference type="NCBI Taxonomy" id="2045210"/>
    <lineage>
        <taxon>Bacteria</taxon>
        <taxon>Pseudomonadati</taxon>
        <taxon>Pseudomonadota</taxon>
        <taxon>Betaproteobacteria</taxon>
        <taxon>Burkholderiales</taxon>
        <taxon>Alcaligenaceae</taxon>
        <taxon>Pollutimonas</taxon>
    </lineage>
</organism>
<comment type="similarity">
    <text evidence="2">Belongs to the RseB family.</text>
</comment>
<dbReference type="PIRSF" id="PIRSF005427">
    <property type="entry name" value="RseB"/>
    <property type="match status" value="1"/>
</dbReference>
<dbReference type="GO" id="GO:0045152">
    <property type="term" value="F:antisigma factor binding"/>
    <property type="evidence" value="ECO:0007669"/>
    <property type="project" value="TreeGrafter"/>
</dbReference>
<dbReference type="InterPro" id="IPR005588">
    <property type="entry name" value="MucB_RseB"/>
</dbReference>
<evidence type="ECO:0000256" key="2">
    <source>
        <dbReference type="ARBA" id="ARBA00008150"/>
    </source>
</evidence>
<comment type="subcellular location">
    <subcellularLocation>
        <location evidence="1">Periplasm</location>
    </subcellularLocation>
</comment>
<dbReference type="InterPro" id="IPR038484">
    <property type="entry name" value="MucB/RseB_C_sf"/>
</dbReference>
<reference evidence="7 8" key="1">
    <citation type="submission" date="2017-10" db="EMBL/GenBank/DDBJ databases">
        <title>Two draft genome sequences of Pusillimonas sp. strains isolated from a nitrate- and radionuclide-contaminated groundwater in Russia.</title>
        <authorList>
            <person name="Grouzdev D.S."/>
            <person name="Tourova T.P."/>
            <person name="Goeva M.A."/>
            <person name="Babich T.L."/>
            <person name="Sokolova D.S."/>
            <person name="Abdullin R."/>
            <person name="Poltaraus A.B."/>
            <person name="Toshchakov S.V."/>
            <person name="Nazina T.N."/>
        </authorList>
    </citation>
    <scope>NUCLEOTIDE SEQUENCE [LARGE SCALE GENOMIC DNA]</scope>
    <source>
        <strain evidence="7 8">JR1/69-3-13</strain>
    </source>
</reference>
<dbReference type="Gene3D" id="3.30.200.100">
    <property type="entry name" value="MucB/RseB, C-terminal domain"/>
    <property type="match status" value="1"/>
</dbReference>
<feature type="domain" description="MucB/RseB C-terminal" evidence="6">
    <location>
        <begin position="250"/>
        <end position="343"/>
    </location>
</feature>
<dbReference type="GO" id="GO:0032885">
    <property type="term" value="P:regulation of polysaccharide biosynthetic process"/>
    <property type="evidence" value="ECO:0007669"/>
    <property type="project" value="TreeGrafter"/>
</dbReference>